<reference evidence="1" key="1">
    <citation type="journal article" date="2010" name="Science">
        <title>Plasticity of animal genome architecture unmasked by rapid evolution of a pelagic tunicate.</title>
        <authorList>
            <person name="Denoeud F."/>
            <person name="Henriet S."/>
            <person name="Mungpakdee S."/>
            <person name="Aury J.M."/>
            <person name="Da Silva C."/>
            <person name="Brinkmann H."/>
            <person name="Mikhaleva J."/>
            <person name="Olsen L.C."/>
            <person name="Jubin C."/>
            <person name="Canestro C."/>
            <person name="Bouquet J.M."/>
            <person name="Danks G."/>
            <person name="Poulain J."/>
            <person name="Campsteijn C."/>
            <person name="Adamski M."/>
            <person name="Cross I."/>
            <person name="Yadetie F."/>
            <person name="Muffato M."/>
            <person name="Louis A."/>
            <person name="Butcher S."/>
            <person name="Tsagkogeorga G."/>
            <person name="Konrad A."/>
            <person name="Singh S."/>
            <person name="Jensen M.F."/>
            <person name="Cong E.H."/>
            <person name="Eikeseth-Otteraa H."/>
            <person name="Noel B."/>
            <person name="Anthouard V."/>
            <person name="Porcel B.M."/>
            <person name="Kachouri-Lafond R."/>
            <person name="Nishino A."/>
            <person name="Ugolini M."/>
            <person name="Chourrout P."/>
            <person name="Nishida H."/>
            <person name="Aasland R."/>
            <person name="Huzurbazar S."/>
            <person name="Westhof E."/>
            <person name="Delsuc F."/>
            <person name="Lehrach H."/>
            <person name="Reinhardt R."/>
            <person name="Weissenbach J."/>
            <person name="Roy S.W."/>
            <person name="Artiguenave F."/>
            <person name="Postlethwait J.H."/>
            <person name="Manak J.R."/>
            <person name="Thompson E.M."/>
            <person name="Jaillon O."/>
            <person name="Du Pasquier L."/>
            <person name="Boudinot P."/>
            <person name="Liberles D.A."/>
            <person name="Volff J.N."/>
            <person name="Philippe H."/>
            <person name="Lenhard B."/>
            <person name="Roest Crollius H."/>
            <person name="Wincker P."/>
            <person name="Chourrout D."/>
        </authorList>
    </citation>
    <scope>NUCLEOTIDE SEQUENCE [LARGE SCALE GENOMIC DNA]</scope>
</reference>
<evidence type="ECO:0000313" key="1">
    <source>
        <dbReference type="EMBL" id="CBY39299.1"/>
    </source>
</evidence>
<proteinExistence type="predicted"/>
<dbReference type="AlphaFoldDB" id="E4YV10"/>
<gene>
    <name evidence="1" type="ORF">GSOID_T00019856001</name>
</gene>
<protein>
    <submittedName>
        <fullName evidence="1">Uncharacterized protein</fullName>
    </submittedName>
</protein>
<name>E4YV10_OIKDI</name>
<accession>E4YV10</accession>
<sequence>MPQFQRRGGVVQLQGTPLYLPGFLFEFVINKLDIEFAHDFLKSILPGGTDPLFADDKLLSKTHLYQGYKLEMSRFTPPCSAYITSVGTWSLEQGLFIKASKEEDAVAANKTARKTSLPDKTTTIKVKKTSKSKNLAKKYDLDLDSSDDDKVARKKYKQ</sequence>
<dbReference type="Proteomes" id="UP000011014">
    <property type="component" value="Unassembled WGS sequence"/>
</dbReference>
<organism evidence="1">
    <name type="scientific">Oikopleura dioica</name>
    <name type="common">Tunicate</name>
    <dbReference type="NCBI Taxonomy" id="34765"/>
    <lineage>
        <taxon>Eukaryota</taxon>
        <taxon>Metazoa</taxon>
        <taxon>Chordata</taxon>
        <taxon>Tunicata</taxon>
        <taxon>Appendicularia</taxon>
        <taxon>Copelata</taxon>
        <taxon>Oikopleuridae</taxon>
        <taxon>Oikopleura</taxon>
    </lineage>
</organism>
<dbReference type="EMBL" id="FN655490">
    <property type="protein sequence ID" value="CBY39299.1"/>
    <property type="molecule type" value="Genomic_DNA"/>
</dbReference>